<evidence type="ECO:0000256" key="8">
    <source>
        <dbReference type="SAM" id="Coils"/>
    </source>
</evidence>
<dbReference type="GO" id="GO:0071011">
    <property type="term" value="C:precatalytic spliceosome"/>
    <property type="evidence" value="ECO:0007669"/>
    <property type="project" value="TreeGrafter"/>
</dbReference>
<keyword evidence="5" id="KW-0747">Spliceosome</keyword>
<dbReference type="EMBL" id="BDGG01000007">
    <property type="protein sequence ID" value="GAV01914.1"/>
    <property type="molecule type" value="Genomic_DNA"/>
</dbReference>
<evidence type="ECO:0000313" key="10">
    <source>
        <dbReference type="EMBL" id="GAV01914.1"/>
    </source>
</evidence>
<keyword evidence="7" id="KW-0539">Nucleus</keyword>
<feature type="region of interest" description="Disordered" evidence="9">
    <location>
        <begin position="270"/>
        <end position="294"/>
    </location>
</feature>
<gene>
    <name evidence="10" type="primary">RvY_12549-1</name>
    <name evidence="10" type="synonym">RvY_12549.1</name>
    <name evidence="10" type="ORF">RvY_12549</name>
</gene>
<evidence type="ECO:0000313" key="11">
    <source>
        <dbReference type="Proteomes" id="UP000186922"/>
    </source>
</evidence>
<dbReference type="GO" id="GO:0071013">
    <property type="term" value="C:catalytic step 2 spliceosome"/>
    <property type="evidence" value="ECO:0007669"/>
    <property type="project" value="TreeGrafter"/>
</dbReference>
<evidence type="ECO:0000256" key="6">
    <source>
        <dbReference type="ARBA" id="ARBA00023187"/>
    </source>
</evidence>
<keyword evidence="4" id="KW-0507">mRNA processing</keyword>
<evidence type="ECO:0000256" key="9">
    <source>
        <dbReference type="SAM" id="MobiDB-lite"/>
    </source>
</evidence>
<dbReference type="PANTHER" id="PTHR13296:SF0">
    <property type="entry name" value="PRE-MRNA-SPLICING FACTOR SPF27"/>
    <property type="match status" value="1"/>
</dbReference>
<dbReference type="OrthoDB" id="205794at2759"/>
<feature type="coiled-coil region" evidence="8">
    <location>
        <begin position="145"/>
        <end position="172"/>
    </location>
</feature>
<reference evidence="10 11" key="1">
    <citation type="journal article" date="2016" name="Nat. Commun.">
        <title>Extremotolerant tardigrade genome and improved radiotolerance of human cultured cells by tardigrade-unique protein.</title>
        <authorList>
            <person name="Hashimoto T."/>
            <person name="Horikawa D.D."/>
            <person name="Saito Y."/>
            <person name="Kuwahara H."/>
            <person name="Kozuka-Hata H."/>
            <person name="Shin-I T."/>
            <person name="Minakuchi Y."/>
            <person name="Ohishi K."/>
            <person name="Motoyama A."/>
            <person name="Aizu T."/>
            <person name="Enomoto A."/>
            <person name="Kondo K."/>
            <person name="Tanaka S."/>
            <person name="Hara Y."/>
            <person name="Koshikawa S."/>
            <person name="Sagara H."/>
            <person name="Miura T."/>
            <person name="Yokobori S."/>
            <person name="Miyagawa K."/>
            <person name="Suzuki Y."/>
            <person name="Kubo T."/>
            <person name="Oyama M."/>
            <person name="Kohara Y."/>
            <person name="Fujiyama A."/>
            <person name="Arakawa K."/>
            <person name="Katayama T."/>
            <person name="Toyoda A."/>
            <person name="Kunieda T."/>
        </authorList>
    </citation>
    <scope>NUCLEOTIDE SEQUENCE [LARGE SCALE GENOMIC DNA]</scope>
    <source>
        <strain evidence="10 11">YOKOZUNA-1</strain>
    </source>
</reference>
<comment type="subcellular location">
    <subcellularLocation>
        <location evidence="1">Nucleus</location>
    </subcellularLocation>
</comment>
<dbReference type="GO" id="GO:0008380">
    <property type="term" value="P:RNA splicing"/>
    <property type="evidence" value="ECO:0007669"/>
    <property type="project" value="UniProtKB-KW"/>
</dbReference>
<keyword evidence="8" id="KW-0175">Coiled coil</keyword>
<dbReference type="PANTHER" id="PTHR13296">
    <property type="entry name" value="BCAS2 PROTEIN"/>
    <property type="match status" value="1"/>
</dbReference>
<dbReference type="AlphaFoldDB" id="A0A1D1VSH9"/>
<protein>
    <recommendedName>
        <fullName evidence="3">Pre-mRNA-splicing factor SPF27</fullName>
    </recommendedName>
</protein>
<evidence type="ECO:0000256" key="2">
    <source>
        <dbReference type="ARBA" id="ARBA00010788"/>
    </source>
</evidence>
<name>A0A1D1VSH9_RAMVA</name>
<keyword evidence="6" id="KW-0508">mRNA splicing</keyword>
<dbReference type="InterPro" id="IPR008409">
    <property type="entry name" value="SPF27"/>
</dbReference>
<evidence type="ECO:0000256" key="4">
    <source>
        <dbReference type="ARBA" id="ARBA00022664"/>
    </source>
</evidence>
<comment type="caution">
    <text evidence="10">The sequence shown here is derived from an EMBL/GenBank/DDBJ whole genome shotgun (WGS) entry which is preliminary data.</text>
</comment>
<feature type="compositionally biased region" description="Low complexity" evidence="9">
    <location>
        <begin position="225"/>
        <end position="242"/>
    </location>
</feature>
<keyword evidence="11" id="KW-1185">Reference proteome</keyword>
<dbReference type="GO" id="GO:0000974">
    <property type="term" value="C:Prp19 complex"/>
    <property type="evidence" value="ECO:0007669"/>
    <property type="project" value="TreeGrafter"/>
</dbReference>
<dbReference type="GO" id="GO:0006397">
    <property type="term" value="P:mRNA processing"/>
    <property type="evidence" value="ECO:0007669"/>
    <property type="project" value="UniProtKB-KW"/>
</dbReference>
<dbReference type="Pfam" id="PF05700">
    <property type="entry name" value="BCAS2"/>
    <property type="match status" value="1"/>
</dbReference>
<organism evidence="10 11">
    <name type="scientific">Ramazzottius varieornatus</name>
    <name type="common">Water bear</name>
    <name type="synonym">Tardigrade</name>
    <dbReference type="NCBI Taxonomy" id="947166"/>
    <lineage>
        <taxon>Eukaryota</taxon>
        <taxon>Metazoa</taxon>
        <taxon>Ecdysozoa</taxon>
        <taxon>Tardigrada</taxon>
        <taxon>Eutardigrada</taxon>
        <taxon>Parachela</taxon>
        <taxon>Hypsibioidea</taxon>
        <taxon>Ramazzottiidae</taxon>
        <taxon>Ramazzottius</taxon>
    </lineage>
</organism>
<evidence type="ECO:0000256" key="7">
    <source>
        <dbReference type="ARBA" id="ARBA00023242"/>
    </source>
</evidence>
<evidence type="ECO:0000256" key="5">
    <source>
        <dbReference type="ARBA" id="ARBA00022728"/>
    </source>
</evidence>
<evidence type="ECO:0000256" key="1">
    <source>
        <dbReference type="ARBA" id="ARBA00004123"/>
    </source>
</evidence>
<dbReference type="STRING" id="947166.A0A1D1VSH9"/>
<comment type="similarity">
    <text evidence="2">Belongs to the SPF27 family.</text>
</comment>
<dbReference type="Proteomes" id="UP000186922">
    <property type="component" value="Unassembled WGS sequence"/>
</dbReference>
<evidence type="ECO:0000256" key="3">
    <source>
        <dbReference type="ARBA" id="ARBA00014158"/>
    </source>
</evidence>
<sequence length="294" mass="33383">MLSLTGGSLSSSATLVDALPYVDSGYDAPGVREAVTALVEQEMEAMKKYRSSDFYLKQLPPLDLEIFQTDLMKMETKRMDDKIPMEKLDFKKYQNIKPASNRRRDPAAWEECFNRVAVLHNHMTNRLANLQLQNDYGPELWRRYIPTVERQYKQYDQELKDIRNKIQEVNWMRKNTQLKAGEKLNTLETTWVNLVGKNFEIERSCLELEAQISALERMKEEEAASRQAAQQSQTSASEGASSFQPAETNETVIVSPASAAVVEESLPTNLQSSEFDQNVPQLATSASESSEVSI</sequence>
<accession>A0A1D1VSH9</accession>
<feature type="region of interest" description="Disordered" evidence="9">
    <location>
        <begin position="223"/>
        <end position="250"/>
    </location>
</feature>
<proteinExistence type="inferred from homology"/>